<dbReference type="GO" id="GO:0033328">
    <property type="term" value="F:peroxisome membrane targeting sequence binding"/>
    <property type="evidence" value="ECO:0007669"/>
    <property type="project" value="TreeGrafter"/>
</dbReference>
<comment type="similarity">
    <text evidence="1">Belongs to the peroxin-19 family.</text>
</comment>
<evidence type="ECO:0000313" key="4">
    <source>
        <dbReference type="EMBL" id="KAH0533693.1"/>
    </source>
</evidence>
<gene>
    <name evidence="4" type="ORF">KQX54_000922</name>
</gene>
<dbReference type="GO" id="GO:0045046">
    <property type="term" value="P:protein import into peroxisome membrane"/>
    <property type="evidence" value="ECO:0007669"/>
    <property type="project" value="TreeGrafter"/>
</dbReference>
<feature type="region of interest" description="Disordered" evidence="3">
    <location>
        <begin position="1"/>
        <end position="58"/>
    </location>
</feature>
<dbReference type="InterPro" id="IPR006708">
    <property type="entry name" value="Pex19"/>
</dbReference>
<evidence type="ECO:0000256" key="1">
    <source>
        <dbReference type="ARBA" id="ARBA00006326"/>
    </source>
</evidence>
<dbReference type="EMBL" id="JAHXZJ010002992">
    <property type="protein sequence ID" value="KAH0533693.1"/>
    <property type="molecule type" value="Genomic_DNA"/>
</dbReference>
<dbReference type="Pfam" id="PF04614">
    <property type="entry name" value="Pex19"/>
    <property type="match status" value="1"/>
</dbReference>
<dbReference type="AlphaFoldDB" id="A0AAV7HRW4"/>
<keyword evidence="5" id="KW-1185">Reference proteome</keyword>
<dbReference type="Gene3D" id="1.20.120.900">
    <property type="entry name" value="Pex19, mPTS binding domain"/>
    <property type="match status" value="1"/>
</dbReference>
<proteinExistence type="inferred from homology"/>
<evidence type="ECO:0000313" key="5">
    <source>
        <dbReference type="Proteomes" id="UP000826195"/>
    </source>
</evidence>
<accession>A0AAV7HRW4</accession>
<dbReference type="InterPro" id="IPR038322">
    <property type="entry name" value="Pex19_C_sf"/>
</dbReference>
<evidence type="ECO:0000256" key="2">
    <source>
        <dbReference type="ARBA" id="ARBA00029688"/>
    </source>
</evidence>
<feature type="compositionally biased region" description="Basic and acidic residues" evidence="3">
    <location>
        <begin position="48"/>
        <end position="57"/>
    </location>
</feature>
<dbReference type="PANTHER" id="PTHR12774:SF2">
    <property type="entry name" value="PEROXISOMAL BIOGENESIS FACTOR 19"/>
    <property type="match status" value="1"/>
</dbReference>
<dbReference type="GO" id="GO:0005778">
    <property type="term" value="C:peroxisomal membrane"/>
    <property type="evidence" value="ECO:0007669"/>
    <property type="project" value="TreeGrafter"/>
</dbReference>
<organism evidence="4 5">
    <name type="scientific">Cotesia glomerata</name>
    <name type="common">Lepidopteran parasitic wasp</name>
    <name type="synonym">Apanteles glomeratus</name>
    <dbReference type="NCBI Taxonomy" id="32391"/>
    <lineage>
        <taxon>Eukaryota</taxon>
        <taxon>Metazoa</taxon>
        <taxon>Ecdysozoa</taxon>
        <taxon>Arthropoda</taxon>
        <taxon>Hexapoda</taxon>
        <taxon>Insecta</taxon>
        <taxon>Pterygota</taxon>
        <taxon>Neoptera</taxon>
        <taxon>Endopterygota</taxon>
        <taxon>Hymenoptera</taxon>
        <taxon>Apocrita</taxon>
        <taxon>Ichneumonoidea</taxon>
        <taxon>Braconidae</taxon>
        <taxon>Microgastrinae</taxon>
        <taxon>Cotesia</taxon>
    </lineage>
</organism>
<dbReference type="PANTHER" id="PTHR12774">
    <property type="entry name" value="PEROXISOMAL BIOGENESIS FACTOR 19"/>
    <property type="match status" value="1"/>
</dbReference>
<reference evidence="4 5" key="1">
    <citation type="journal article" date="2021" name="J. Hered.">
        <title>A chromosome-level genome assembly of the parasitoid wasp, Cotesia glomerata (Hymenoptera: Braconidae).</title>
        <authorList>
            <person name="Pinto B.J."/>
            <person name="Weis J.J."/>
            <person name="Gamble T."/>
            <person name="Ode P.J."/>
            <person name="Paul R."/>
            <person name="Zaspel J.M."/>
        </authorList>
    </citation>
    <scope>NUCLEOTIDE SEQUENCE [LARGE SCALE GENOMIC DNA]</scope>
    <source>
        <strain evidence="4">CgM1</strain>
    </source>
</reference>
<feature type="compositionally biased region" description="Polar residues" evidence="3">
    <location>
        <begin position="31"/>
        <end position="47"/>
    </location>
</feature>
<protein>
    <recommendedName>
        <fullName evidence="2">Peroxin-19</fullName>
    </recommendedName>
</protein>
<dbReference type="Proteomes" id="UP000826195">
    <property type="component" value="Unassembled WGS sequence"/>
</dbReference>
<evidence type="ECO:0000256" key="3">
    <source>
        <dbReference type="SAM" id="MobiDB-lite"/>
    </source>
</evidence>
<name>A0AAV7HRW4_COTGL</name>
<comment type="caution">
    <text evidence="4">The sequence shown here is derived from an EMBL/GenBank/DDBJ whole genome shotgun (WGS) entry which is preliminary data.</text>
</comment>
<sequence length="300" mass="33108">MSDKNKSNKQSADPELDDLLSNALGDFDRLSVTNEQKQDQTASSTSKEVPKDLEKSPEPLIDEMWSQEFINQTASQFQKNLQKIIQNGSDGDFNASLAKMAQTVAESMASTSGADGESAADIGDSLDFQAAIAQAFKDIPHPTEEMKASGSGFNETELLSMFGQPSDESGGDIFPFMQGMMQSLLSKEVLYPPLKDLVDKYPDWLDEKKSSLAAADFERYTRQFLLMQKVCKELETEKSDDADEVKKSRFDKVLDLMHEMQTCGQPPDDLIGEQTGLFQLNDMGNPVLPPGVDPSNCCIM</sequence>